<keyword evidence="1" id="KW-0343">GTPase activation</keyword>
<comment type="caution">
    <text evidence="4">The sequence shown here is derived from an EMBL/GenBank/DDBJ whole genome shotgun (WGS) entry which is preliminary data.</text>
</comment>
<dbReference type="PANTHER" id="PTHR24113:SF12">
    <property type="entry name" value="RAN GTPASE-ACTIVATING PROTEIN 1"/>
    <property type="match status" value="1"/>
</dbReference>
<organism evidence="4 5">
    <name type="scientific">Streptomyces griseochromogenes</name>
    <dbReference type="NCBI Taxonomy" id="68214"/>
    <lineage>
        <taxon>Bacteria</taxon>
        <taxon>Bacillati</taxon>
        <taxon>Actinomycetota</taxon>
        <taxon>Actinomycetes</taxon>
        <taxon>Kitasatosporales</taxon>
        <taxon>Streptomycetaceae</taxon>
        <taxon>Streptomyces</taxon>
    </lineage>
</organism>
<evidence type="ECO:0000313" key="5">
    <source>
        <dbReference type="Proteomes" id="UP001519309"/>
    </source>
</evidence>
<dbReference type="Pfam" id="PF13516">
    <property type="entry name" value="LRR_6"/>
    <property type="match status" value="4"/>
</dbReference>
<name>A0ABS4LR38_9ACTN</name>
<protein>
    <submittedName>
        <fullName evidence="4">Uncharacterized protein</fullName>
    </submittedName>
</protein>
<dbReference type="EMBL" id="JAGGLP010000005">
    <property type="protein sequence ID" value="MBP2049872.1"/>
    <property type="molecule type" value="Genomic_DNA"/>
</dbReference>
<dbReference type="InterPro" id="IPR032675">
    <property type="entry name" value="LRR_dom_sf"/>
</dbReference>
<reference evidence="4 5" key="1">
    <citation type="submission" date="2021-03" db="EMBL/GenBank/DDBJ databases">
        <title>Genomic Encyclopedia of Type Strains, Phase IV (KMG-IV): sequencing the most valuable type-strain genomes for metagenomic binning, comparative biology and taxonomic classification.</title>
        <authorList>
            <person name="Goeker M."/>
        </authorList>
    </citation>
    <scope>NUCLEOTIDE SEQUENCE [LARGE SCALE GENOMIC DNA]</scope>
    <source>
        <strain evidence="4 5">DSM 40499</strain>
    </source>
</reference>
<keyword evidence="5" id="KW-1185">Reference proteome</keyword>
<dbReference type="InterPro" id="IPR001611">
    <property type="entry name" value="Leu-rich_rpt"/>
</dbReference>
<evidence type="ECO:0000256" key="3">
    <source>
        <dbReference type="ARBA" id="ARBA00022737"/>
    </source>
</evidence>
<keyword evidence="3" id="KW-0677">Repeat</keyword>
<dbReference type="PANTHER" id="PTHR24113">
    <property type="entry name" value="RAN GTPASE-ACTIVATING PROTEIN 1"/>
    <property type="match status" value="1"/>
</dbReference>
<dbReference type="InterPro" id="IPR027038">
    <property type="entry name" value="RanGap"/>
</dbReference>
<dbReference type="RefSeq" id="WP_079146784.1">
    <property type="nucleotide sequence ID" value="NZ_CP016279.1"/>
</dbReference>
<evidence type="ECO:0000313" key="4">
    <source>
        <dbReference type="EMBL" id="MBP2049872.1"/>
    </source>
</evidence>
<evidence type="ECO:0000256" key="2">
    <source>
        <dbReference type="ARBA" id="ARBA00022614"/>
    </source>
</evidence>
<dbReference type="SUPFAM" id="SSF52047">
    <property type="entry name" value="RNI-like"/>
    <property type="match status" value="1"/>
</dbReference>
<sequence length="303" mass="33709">MGTTPLEQVLREDPDDLAAWRAYIDVLQEWNDPRGRLVELELHLAREVRHDEREALQREIDQLTQRHQESWDAELPEGVKAVARRYGFATKVAVDWSQQAPARIAEALRSRFVTALRIRPGTAAEEADAEYWSDEPDYDENDMPLPPPPHEAGALADVDFGGIRELDLSYFRIADPGAKSLAAAASAGRIETLDLRYCAIGSDGAAALATSGNFSDVRRLHLQYNRLTGDGVRALARFGRLEELDLRYNRIGADGAQALIEAPFTGSLKRLLLYRHDVSDAGAKKLASAPQLPTTLRSIWRSV</sequence>
<gene>
    <name evidence="4" type="ORF">J2Z21_002808</name>
</gene>
<proteinExistence type="predicted"/>
<dbReference type="Gene3D" id="3.80.10.10">
    <property type="entry name" value="Ribonuclease Inhibitor"/>
    <property type="match status" value="1"/>
</dbReference>
<keyword evidence="2" id="KW-0433">Leucine-rich repeat</keyword>
<accession>A0ABS4LR38</accession>
<evidence type="ECO:0000256" key="1">
    <source>
        <dbReference type="ARBA" id="ARBA00022468"/>
    </source>
</evidence>
<dbReference type="Proteomes" id="UP001519309">
    <property type="component" value="Unassembled WGS sequence"/>
</dbReference>